<feature type="domain" description="Recombinase" evidence="4">
    <location>
        <begin position="160"/>
        <end position="294"/>
    </location>
</feature>
<feature type="domain" description="Resolvase/invertase-type recombinase catalytic" evidence="3">
    <location>
        <begin position="5"/>
        <end position="152"/>
    </location>
</feature>
<dbReference type="Gene3D" id="3.40.50.1390">
    <property type="entry name" value="Resolvase, N-terminal catalytic domain"/>
    <property type="match status" value="1"/>
</dbReference>
<evidence type="ECO:0000256" key="2">
    <source>
        <dbReference type="SAM" id="MobiDB-lite"/>
    </source>
</evidence>
<dbReference type="Gene3D" id="3.90.1750.20">
    <property type="entry name" value="Putative Large Serine Recombinase, Chain B, Domain 2"/>
    <property type="match status" value="1"/>
</dbReference>
<keyword evidence="1" id="KW-0175">Coiled coil</keyword>
<proteinExistence type="predicted"/>
<name>A0ABY5FWV6_9MICO</name>
<dbReference type="InterPro" id="IPR011109">
    <property type="entry name" value="DNA_bind_recombinase_dom"/>
</dbReference>
<evidence type="ECO:0000313" key="6">
    <source>
        <dbReference type="EMBL" id="UTT62553.1"/>
    </source>
</evidence>
<organism evidence="6 7">
    <name type="scientific">Microcella humidisoli</name>
    <dbReference type="NCBI Taxonomy" id="2963406"/>
    <lineage>
        <taxon>Bacteria</taxon>
        <taxon>Bacillati</taxon>
        <taxon>Actinomycetota</taxon>
        <taxon>Actinomycetes</taxon>
        <taxon>Micrococcales</taxon>
        <taxon>Microbacteriaceae</taxon>
        <taxon>Microcella</taxon>
    </lineage>
</organism>
<accession>A0ABY5FWV6</accession>
<gene>
    <name evidence="6" type="ORF">NNL39_00060</name>
    <name evidence="5" type="ORF">NNL39_12965</name>
</gene>
<dbReference type="PROSITE" id="PS51737">
    <property type="entry name" value="RECOMBINASE_DNA_BIND"/>
    <property type="match status" value="1"/>
</dbReference>
<dbReference type="InterPro" id="IPR006119">
    <property type="entry name" value="Resolv_N"/>
</dbReference>
<evidence type="ECO:0000313" key="5">
    <source>
        <dbReference type="EMBL" id="UTT62540.1"/>
    </source>
</evidence>
<dbReference type="PROSITE" id="PS51736">
    <property type="entry name" value="RECOMBINASES_3"/>
    <property type="match status" value="1"/>
</dbReference>
<dbReference type="SUPFAM" id="SSF53041">
    <property type="entry name" value="Resolvase-like"/>
    <property type="match status" value="1"/>
</dbReference>
<sequence>MKTPRAALYARISQEDANIPSVENQLENLRALAAKLGAEIVAEHSDNDISGYSGKQRPGFRDLLLTIEDGRTDLVLAVAVDRLARNDVESFAIRRASIQAKVRWHTLATGEIDPTTATGAFNAALFAALAELESGLKAERARRSVNDRLNLGLPLVGNRVFGFETDRLTLRTDEAELIRTAYSRMLDAPDTLSPEDRQQAPWTLYKVARDWNARGHKTTDAGRSSKKRGTGGRERVEHDGMFTTEAIKRILTNPRMAGILTHKGEELASDGLPAIVSRERLDAMEAFLANPARKQKPGQKATNLLSGVMLCPCGNPLSAGSVGAKSTVKGKVYKYSYHVYRCRKSNTPGNTSGHATVRVTEADEWVTNEALKAIAEERVTVSGGGYDRERITAIYAALGEKFRQIEHVQALLADPDLVDEQTAFKARLKVLKGEREALEIERDRLTALSAEGGALSEFLAYMQGLPNYDDIEASIAEGSTAEQRAAFWKPAIGWAKGYEAWEGTPVEKRREILRGSFIVKLSTGRGAIDTRISVEAR</sequence>
<feature type="region of interest" description="Disordered" evidence="2">
    <location>
        <begin position="215"/>
        <end position="234"/>
    </location>
</feature>
<feature type="coiled-coil region" evidence="1">
    <location>
        <begin position="12"/>
        <end position="39"/>
    </location>
</feature>
<protein>
    <submittedName>
        <fullName evidence="6">Recombinase family protein</fullName>
    </submittedName>
</protein>
<dbReference type="Pfam" id="PF00239">
    <property type="entry name" value="Resolvase"/>
    <property type="match status" value="1"/>
</dbReference>
<dbReference type="SMART" id="SM00857">
    <property type="entry name" value="Resolvase"/>
    <property type="match status" value="1"/>
</dbReference>
<evidence type="ECO:0000259" key="4">
    <source>
        <dbReference type="PROSITE" id="PS51737"/>
    </source>
</evidence>
<evidence type="ECO:0000256" key="1">
    <source>
        <dbReference type="SAM" id="Coils"/>
    </source>
</evidence>
<dbReference type="PANTHER" id="PTHR30461:SF23">
    <property type="entry name" value="DNA RECOMBINASE-RELATED"/>
    <property type="match status" value="1"/>
</dbReference>
<dbReference type="PANTHER" id="PTHR30461">
    <property type="entry name" value="DNA-INVERTASE FROM LAMBDOID PROPHAGE"/>
    <property type="match status" value="1"/>
</dbReference>
<dbReference type="EMBL" id="CP101497">
    <property type="protein sequence ID" value="UTT62553.1"/>
    <property type="molecule type" value="Genomic_DNA"/>
</dbReference>
<keyword evidence="7" id="KW-1185">Reference proteome</keyword>
<dbReference type="Pfam" id="PF07508">
    <property type="entry name" value="Recombinase"/>
    <property type="match status" value="1"/>
</dbReference>
<dbReference type="Proteomes" id="UP001060039">
    <property type="component" value="Chromosome"/>
</dbReference>
<dbReference type="CDD" id="cd00338">
    <property type="entry name" value="Ser_Recombinase"/>
    <property type="match status" value="1"/>
</dbReference>
<dbReference type="InterPro" id="IPR036162">
    <property type="entry name" value="Resolvase-like_N_sf"/>
</dbReference>
<dbReference type="InterPro" id="IPR038109">
    <property type="entry name" value="DNA_bind_recomb_sf"/>
</dbReference>
<dbReference type="InterPro" id="IPR050639">
    <property type="entry name" value="SSR_resolvase"/>
</dbReference>
<evidence type="ECO:0000259" key="3">
    <source>
        <dbReference type="PROSITE" id="PS51736"/>
    </source>
</evidence>
<reference evidence="6" key="1">
    <citation type="submission" date="2022-07" db="EMBL/GenBank/DDBJ databases">
        <title>Taxonomic analysis of Microcella humidisoli nov. sp., isolated from riverside soil.</title>
        <authorList>
            <person name="Molina K.M."/>
            <person name="Kim S.B."/>
        </authorList>
    </citation>
    <scope>NUCLEOTIDE SEQUENCE</scope>
    <source>
        <strain evidence="6">MMS21-STM10</strain>
    </source>
</reference>
<dbReference type="EMBL" id="CP101497">
    <property type="protein sequence ID" value="UTT62540.1"/>
    <property type="molecule type" value="Genomic_DNA"/>
</dbReference>
<evidence type="ECO:0000313" key="7">
    <source>
        <dbReference type="Proteomes" id="UP001060039"/>
    </source>
</evidence>
<dbReference type="RefSeq" id="WP_255159685.1">
    <property type="nucleotide sequence ID" value="NZ_CP101497.1"/>
</dbReference>